<sequence length="559" mass="59613">MEGLGSQRGQRPDEQVASDAAQATPQDTISPTSALLLPTQIEVPNAAAQRVELAAATGAITSNVPNCVRECFAAVTTIPWTTRQAANTFLGAIHLGPRINPYTAHLSAMFAGWGGGFQVRVTLSGSGLYAGRVVTAILPPGVNPAAVQNPGVFPHAFIDARATAPILINLPDIRPVDFHRVDGDDATATVGLWVAQPLINPFQVGSVSTCWLSFETRPGPDFDFCLLKAPEQEMDNGISPASLLPRRLGRSKGNRMGGRVVGIVVVARAEQVNHRFSASSTTLGWSTLPLEPMAGDVYWHGTDNSGQIRGLVSAAGKGIIFPNIVNHWTDVALSAKTTGNTTIPTSDFSASPGASGPLVTFADNGDVNEQTARNAIFTAANQDFTALSQTFDAAGMWVWMPWTSQKPGASDSNIYINPTWINGNPAHAIQERCTNMIGTNFQFGGTGTNNIMLWEEQHFTSWPGAARIYCSQLESTAEIFQNNIVNIPANQMAVFNVETAGNSFQIGILPNGYSVTNATIGTHQLLDYETSFKFVGLFPQSTSLQGPNGNSGRAVRFLE</sequence>
<dbReference type="InterPro" id="IPR004005">
    <property type="entry name" value="Calicivirus_coat"/>
</dbReference>
<evidence type="ECO:0000256" key="3">
    <source>
        <dbReference type="ARBA" id="ARBA00022844"/>
    </source>
</evidence>
<dbReference type="GO" id="GO:0030430">
    <property type="term" value="C:host cell cytoplasm"/>
    <property type="evidence" value="ECO:0007669"/>
    <property type="project" value="UniProtKB-SubCell"/>
</dbReference>
<protein>
    <submittedName>
        <fullName evidence="7">Capsid protein</fullName>
    </submittedName>
</protein>
<name>Q7TG27_9CALI</name>
<feature type="domain" description="Calicivirus coat protein" evidence="6">
    <location>
        <begin position="19"/>
        <end position="289"/>
    </location>
</feature>
<dbReference type="EMBL" id="AY289804">
    <property type="protein sequence ID" value="AAP48607.1"/>
    <property type="molecule type" value="Genomic_RNA"/>
</dbReference>
<accession>Q7TG27</accession>
<reference evidence="7" key="1">
    <citation type="journal article" date="2004" name="Arch. Virol.">
        <title>Genetic diversity among sapoviruses.</title>
        <authorList>
            <person name="Farkas T."/>
            <person name="Zhong W.M."/>
            <person name="Jing Y."/>
            <person name="Huang P.W."/>
            <person name="Espinosa S.M."/>
            <person name="Martinez N."/>
            <person name="Morrow A.L."/>
            <person name="Ruiz-Palacios G.M."/>
            <person name="Pickering L.K."/>
            <person name="Jiang X."/>
        </authorList>
    </citation>
    <scope>NUCLEOTIDE SEQUENCE</scope>
</reference>
<evidence type="ECO:0000313" key="7">
    <source>
        <dbReference type="EMBL" id="AAP48607.1"/>
    </source>
</evidence>
<dbReference type="GO" id="GO:0044423">
    <property type="term" value="C:virion component"/>
    <property type="evidence" value="ECO:0007669"/>
    <property type="project" value="UniProtKB-KW"/>
</dbReference>
<feature type="region of interest" description="Disordered" evidence="5">
    <location>
        <begin position="1"/>
        <end position="29"/>
    </location>
</feature>
<evidence type="ECO:0000256" key="2">
    <source>
        <dbReference type="ARBA" id="ARBA00004328"/>
    </source>
</evidence>
<comment type="subcellular location">
    <subcellularLocation>
        <location evidence="1">Host cytoplasm</location>
    </subcellularLocation>
    <subcellularLocation>
        <location evidence="2">Virion</location>
    </subcellularLocation>
</comment>
<organism evidence="7">
    <name type="scientific">Sapovirus Hu/cruise ship/2000/USA</name>
    <dbReference type="NCBI Taxonomy" id="215294"/>
    <lineage>
        <taxon>Viruses</taxon>
        <taxon>Riboviria</taxon>
        <taxon>Orthornavirae</taxon>
        <taxon>Pisuviricota</taxon>
        <taxon>Pisoniviricetes</taxon>
        <taxon>Picornavirales</taxon>
        <taxon>Caliciviridae</taxon>
        <taxon>Sapovirus</taxon>
        <taxon>Sapovirus sapporoense</taxon>
        <taxon>Sapporo virus</taxon>
    </lineage>
</organism>
<evidence type="ECO:0000256" key="1">
    <source>
        <dbReference type="ARBA" id="ARBA00004192"/>
    </source>
</evidence>
<dbReference type="Pfam" id="PF00915">
    <property type="entry name" value="Calici_coat"/>
    <property type="match status" value="1"/>
</dbReference>
<evidence type="ECO:0000256" key="5">
    <source>
        <dbReference type="SAM" id="MobiDB-lite"/>
    </source>
</evidence>
<keyword evidence="4" id="KW-1035">Host cytoplasm</keyword>
<keyword evidence="3" id="KW-0946">Virion</keyword>
<evidence type="ECO:0000259" key="6">
    <source>
        <dbReference type="Pfam" id="PF00915"/>
    </source>
</evidence>
<proteinExistence type="predicted"/>
<evidence type="ECO:0000256" key="4">
    <source>
        <dbReference type="ARBA" id="ARBA00023200"/>
    </source>
</evidence>
<dbReference type="Gene3D" id="2.60.120.20">
    <property type="match status" value="1"/>
</dbReference>
<dbReference type="InterPro" id="IPR029053">
    <property type="entry name" value="Viral_coat"/>
</dbReference>
<dbReference type="SUPFAM" id="SSF88633">
    <property type="entry name" value="Positive stranded ssRNA viruses"/>
    <property type="match status" value="1"/>
</dbReference>